<protein>
    <submittedName>
        <fullName evidence="1">Uncharacterized protein</fullName>
    </submittedName>
</protein>
<evidence type="ECO:0000313" key="1">
    <source>
        <dbReference type="EMBL" id="MFG6441567.1"/>
    </source>
</evidence>
<name>A0ABW7FJP7_9BURK</name>
<evidence type="ECO:0000313" key="2">
    <source>
        <dbReference type="Proteomes" id="UP001606301"/>
    </source>
</evidence>
<accession>A0ABW7FJP7</accession>
<gene>
    <name evidence="1" type="ORF">ACG0Z3_12850</name>
</gene>
<dbReference type="RefSeq" id="WP_394397942.1">
    <property type="nucleotide sequence ID" value="NZ_JBIGHW010000006.1"/>
</dbReference>
<proteinExistence type="predicted"/>
<keyword evidence="2" id="KW-1185">Reference proteome</keyword>
<dbReference type="Proteomes" id="UP001606301">
    <property type="component" value="Unassembled WGS sequence"/>
</dbReference>
<sequence>MNDAMLPQILLRPDVPEQADLELATDGVLRYVWRSAFGEMLIEVIDGATYVNGERVEAAPVLRRR</sequence>
<comment type="caution">
    <text evidence="1">The sequence shown here is derived from an EMBL/GenBank/DDBJ whole genome shotgun (WGS) entry which is preliminary data.</text>
</comment>
<organism evidence="1 2">
    <name type="scientific">Pelomonas margarita</name>
    <dbReference type="NCBI Taxonomy" id="3299031"/>
    <lineage>
        <taxon>Bacteria</taxon>
        <taxon>Pseudomonadati</taxon>
        <taxon>Pseudomonadota</taxon>
        <taxon>Betaproteobacteria</taxon>
        <taxon>Burkholderiales</taxon>
        <taxon>Sphaerotilaceae</taxon>
        <taxon>Roseateles</taxon>
    </lineage>
</organism>
<dbReference type="EMBL" id="JBIGHW010000006">
    <property type="protein sequence ID" value="MFG6441567.1"/>
    <property type="molecule type" value="Genomic_DNA"/>
</dbReference>
<reference evidence="1 2" key="1">
    <citation type="submission" date="2024-08" db="EMBL/GenBank/DDBJ databases">
        <authorList>
            <person name="Lu H."/>
        </authorList>
    </citation>
    <scope>NUCLEOTIDE SEQUENCE [LARGE SCALE GENOMIC DNA]</scope>
    <source>
        <strain evidence="1 2">LKC17W</strain>
    </source>
</reference>